<dbReference type="InterPro" id="IPR035919">
    <property type="entry name" value="EAL_sf"/>
</dbReference>
<dbReference type="CDD" id="cd01948">
    <property type="entry name" value="EAL"/>
    <property type="match status" value="1"/>
</dbReference>
<dbReference type="CDD" id="cd01949">
    <property type="entry name" value="GGDEF"/>
    <property type="match status" value="1"/>
</dbReference>
<feature type="domain" description="GGDEF" evidence="7">
    <location>
        <begin position="322"/>
        <end position="463"/>
    </location>
</feature>
<dbReference type="InterPro" id="IPR043128">
    <property type="entry name" value="Rev_trsase/Diguanyl_cyclase"/>
</dbReference>
<gene>
    <name evidence="8" type="ORF">ICT70_13535</name>
</gene>
<protein>
    <submittedName>
        <fullName evidence="8">EAL domain-containing protein</fullName>
    </submittedName>
</protein>
<dbReference type="InterPro" id="IPR052155">
    <property type="entry name" value="Biofilm_reg_signaling"/>
</dbReference>
<dbReference type="InterPro" id="IPR000014">
    <property type="entry name" value="PAS"/>
</dbReference>
<reference evidence="8" key="1">
    <citation type="submission" date="2020-09" db="EMBL/GenBank/DDBJ databases">
        <title>Pelobacter alkaliphilus sp. nov., a novel anaerobic arsenate-reducing bacterium from terrestrial mud volcano.</title>
        <authorList>
            <person name="Khomyakova M.A."/>
            <person name="Merkel A.Y."/>
            <person name="Slobodkin A.I."/>
        </authorList>
    </citation>
    <scope>NUCLEOTIDE SEQUENCE</scope>
    <source>
        <strain evidence="8">M08fum</strain>
    </source>
</reference>
<dbReference type="Pfam" id="PF00990">
    <property type="entry name" value="GGDEF"/>
    <property type="match status" value="1"/>
</dbReference>
<comment type="catalytic activity">
    <reaction evidence="1">
        <text>3',3'-c-di-GMP + H2O = 5'-phosphoguanylyl(3'-&gt;5')guanosine + H(+)</text>
        <dbReference type="Rhea" id="RHEA:24902"/>
        <dbReference type="ChEBI" id="CHEBI:15377"/>
        <dbReference type="ChEBI" id="CHEBI:15378"/>
        <dbReference type="ChEBI" id="CHEBI:58754"/>
        <dbReference type="ChEBI" id="CHEBI:58805"/>
        <dbReference type="EC" id="3.1.4.52"/>
    </reaction>
    <physiologicalReaction direction="left-to-right" evidence="1">
        <dbReference type="Rhea" id="RHEA:24903"/>
    </physiologicalReaction>
</comment>
<dbReference type="SUPFAM" id="SSF141868">
    <property type="entry name" value="EAL domain-like"/>
    <property type="match status" value="1"/>
</dbReference>
<dbReference type="SUPFAM" id="SSF52172">
    <property type="entry name" value="CheY-like"/>
    <property type="match status" value="1"/>
</dbReference>
<evidence type="ECO:0000256" key="1">
    <source>
        <dbReference type="ARBA" id="ARBA00051114"/>
    </source>
</evidence>
<dbReference type="InterPro" id="IPR000700">
    <property type="entry name" value="PAS-assoc_C"/>
</dbReference>
<feature type="domain" description="PAC" evidence="5">
    <location>
        <begin position="238"/>
        <end position="290"/>
    </location>
</feature>
<dbReference type="NCBIfam" id="TIGR00229">
    <property type="entry name" value="sensory_box"/>
    <property type="match status" value="1"/>
</dbReference>
<accession>A0A8J6UHM6</accession>
<dbReference type="SMART" id="SM00052">
    <property type="entry name" value="EAL"/>
    <property type="match status" value="1"/>
</dbReference>
<dbReference type="Gene3D" id="1.20.5.390">
    <property type="entry name" value="L1 transposable element, trimerization domain"/>
    <property type="match status" value="1"/>
</dbReference>
<dbReference type="CDD" id="cd00130">
    <property type="entry name" value="PAS"/>
    <property type="match status" value="1"/>
</dbReference>
<comment type="caution">
    <text evidence="8">The sequence shown here is derived from an EMBL/GenBank/DDBJ whole genome shotgun (WGS) entry which is preliminary data.</text>
</comment>
<evidence type="ECO:0000259" key="7">
    <source>
        <dbReference type="PROSITE" id="PS50887"/>
    </source>
</evidence>
<dbReference type="EMBL" id="JACWUN010000019">
    <property type="protein sequence ID" value="MBD1401683.1"/>
    <property type="molecule type" value="Genomic_DNA"/>
</dbReference>
<dbReference type="Pfam" id="PF00989">
    <property type="entry name" value="PAS"/>
    <property type="match status" value="1"/>
</dbReference>
<dbReference type="RefSeq" id="WP_191157531.1">
    <property type="nucleotide sequence ID" value="NZ_JACWUN010000019.1"/>
</dbReference>
<keyword evidence="2" id="KW-0597">Phosphoprotein</keyword>
<dbReference type="InterPro" id="IPR035965">
    <property type="entry name" value="PAS-like_dom_sf"/>
</dbReference>
<dbReference type="InterPro" id="IPR049510">
    <property type="entry name" value="RssB-like_REC"/>
</dbReference>
<dbReference type="InterPro" id="IPR001789">
    <property type="entry name" value="Sig_transdc_resp-reg_receiver"/>
</dbReference>
<feature type="domain" description="Response regulatory" evidence="3">
    <location>
        <begin position="8"/>
        <end position="122"/>
    </location>
</feature>
<sequence>MGRQKNPLILTIDDEDPIRNSFQLFLEDHDFDVVEARSGREGLEVFRREKPDLVLCDLRMPEMDGLEVLQTIRAESPDTPIIVVSGTGIIGDAIEAIHRGAWNYLLKPIQDMSVLLHAINQELERARLIIENRAYQEHLEEEVTRRTAALQKAINDLNESHFKLRKSEETYRSIFENLQDVYIEFAGNGVILEVSPSISAISAFKRDELIGTKVEGLFPLTQERDELFDLLNQSGQIRDFEIHLRDKDQHDIPCSLNASYQGIERENADKICATLRDITERKQAEARIEYLAYYDALTELPNRRLLINRLEQNLSRARRYGHYGAMLFLDLDRFKNINDSLGHPIGDDLLKQVAERLATDMRSEDTISRLGGDEFVVLLSDLGTESAAAATAAQQKAENIKERLTEPYIIRDNILHITPSIGVAMFPSVDGSYETGSDILRYADTAMYRAKDDGRDTIRFFLPSMQAAADYRLALEKELRHAIERDELSLYFQPQVDYHGNILGAEALIRWTHPTKGFISPGTFIPIAEASGLILSIGEWVLRTACRHLKQWNDQGLGLTHLAINVSPRQFRQPEFVGQVQSILDETGVNPSMVCFELTEGLVIDNIIDTIEKMQGLKKLGLQLSIDDFGTGYSSLTYLKKMPLDILKIDQSFVRDIETDANDAAIVATIIAMAEHLYLKVIAEGVETRPELDFLKQNGCNLFQGYLFSRPIPGHQFVDLLAKGIPQTGS</sequence>
<evidence type="ECO:0000313" key="8">
    <source>
        <dbReference type="EMBL" id="MBD1401683.1"/>
    </source>
</evidence>
<evidence type="ECO:0000313" key="9">
    <source>
        <dbReference type="Proteomes" id="UP000632828"/>
    </source>
</evidence>
<evidence type="ECO:0000259" key="4">
    <source>
        <dbReference type="PROSITE" id="PS50112"/>
    </source>
</evidence>
<evidence type="ECO:0000259" key="3">
    <source>
        <dbReference type="PROSITE" id="PS50110"/>
    </source>
</evidence>
<dbReference type="PANTHER" id="PTHR44757:SF2">
    <property type="entry name" value="BIOFILM ARCHITECTURE MAINTENANCE PROTEIN MBAA"/>
    <property type="match status" value="1"/>
</dbReference>
<feature type="domain" description="EAL" evidence="6">
    <location>
        <begin position="472"/>
        <end position="725"/>
    </location>
</feature>
<dbReference type="FunFam" id="3.30.70.270:FF:000001">
    <property type="entry name" value="Diguanylate cyclase domain protein"/>
    <property type="match status" value="1"/>
</dbReference>
<dbReference type="InterPro" id="IPR013767">
    <property type="entry name" value="PAS_fold"/>
</dbReference>
<dbReference type="GO" id="GO:0006355">
    <property type="term" value="P:regulation of DNA-templated transcription"/>
    <property type="evidence" value="ECO:0007669"/>
    <property type="project" value="InterPro"/>
</dbReference>
<dbReference type="NCBIfam" id="TIGR00254">
    <property type="entry name" value="GGDEF"/>
    <property type="match status" value="1"/>
</dbReference>
<dbReference type="SMART" id="SM00091">
    <property type="entry name" value="PAS"/>
    <property type="match status" value="1"/>
</dbReference>
<dbReference type="Gene3D" id="3.30.450.20">
    <property type="entry name" value="PAS domain"/>
    <property type="match status" value="1"/>
</dbReference>
<feature type="modified residue" description="4-aspartylphosphate" evidence="2">
    <location>
        <position position="57"/>
    </location>
</feature>
<dbReference type="InterPro" id="IPR029787">
    <property type="entry name" value="Nucleotide_cyclase"/>
</dbReference>
<dbReference type="AlphaFoldDB" id="A0A8J6UHM6"/>
<evidence type="ECO:0000259" key="5">
    <source>
        <dbReference type="PROSITE" id="PS50113"/>
    </source>
</evidence>
<dbReference type="PROSITE" id="PS50110">
    <property type="entry name" value="RESPONSE_REGULATORY"/>
    <property type="match status" value="1"/>
</dbReference>
<dbReference type="GO" id="GO:0071111">
    <property type="term" value="F:cyclic-guanylate-specific phosphodiesterase activity"/>
    <property type="evidence" value="ECO:0007669"/>
    <property type="project" value="UniProtKB-EC"/>
</dbReference>
<dbReference type="PROSITE" id="PS50883">
    <property type="entry name" value="EAL"/>
    <property type="match status" value="1"/>
</dbReference>
<dbReference type="FunFam" id="3.20.20.450:FF:000001">
    <property type="entry name" value="Cyclic di-GMP phosphodiesterase yahA"/>
    <property type="match status" value="1"/>
</dbReference>
<dbReference type="PROSITE" id="PS50887">
    <property type="entry name" value="GGDEF"/>
    <property type="match status" value="1"/>
</dbReference>
<organism evidence="8 9">
    <name type="scientific">Pelovirga terrestris</name>
    <dbReference type="NCBI Taxonomy" id="2771352"/>
    <lineage>
        <taxon>Bacteria</taxon>
        <taxon>Pseudomonadati</taxon>
        <taxon>Thermodesulfobacteriota</taxon>
        <taxon>Desulfuromonadia</taxon>
        <taxon>Geobacterales</taxon>
        <taxon>Geobacteraceae</taxon>
        <taxon>Pelovirga</taxon>
    </lineage>
</organism>
<dbReference type="Pfam" id="PF00072">
    <property type="entry name" value="Response_reg"/>
    <property type="match status" value="1"/>
</dbReference>
<dbReference type="Gene3D" id="3.20.20.450">
    <property type="entry name" value="EAL domain"/>
    <property type="match status" value="1"/>
</dbReference>
<evidence type="ECO:0000256" key="2">
    <source>
        <dbReference type="PROSITE-ProRule" id="PRU00169"/>
    </source>
</evidence>
<keyword evidence="9" id="KW-1185">Reference proteome</keyword>
<dbReference type="Gene3D" id="3.30.70.270">
    <property type="match status" value="1"/>
</dbReference>
<dbReference type="PROSITE" id="PS50112">
    <property type="entry name" value="PAS"/>
    <property type="match status" value="1"/>
</dbReference>
<dbReference type="InterPro" id="IPR011006">
    <property type="entry name" value="CheY-like_superfamily"/>
</dbReference>
<dbReference type="Pfam" id="PF00563">
    <property type="entry name" value="EAL"/>
    <property type="match status" value="1"/>
</dbReference>
<dbReference type="GO" id="GO:0000160">
    <property type="term" value="P:phosphorelay signal transduction system"/>
    <property type="evidence" value="ECO:0007669"/>
    <property type="project" value="InterPro"/>
</dbReference>
<dbReference type="GO" id="GO:0071732">
    <property type="term" value="P:cellular response to nitric oxide"/>
    <property type="evidence" value="ECO:0007669"/>
    <property type="project" value="UniProtKB-ARBA"/>
</dbReference>
<dbReference type="SMART" id="SM00267">
    <property type="entry name" value="GGDEF"/>
    <property type="match status" value="1"/>
</dbReference>
<dbReference type="Proteomes" id="UP000632828">
    <property type="component" value="Unassembled WGS sequence"/>
</dbReference>
<dbReference type="InterPro" id="IPR000160">
    <property type="entry name" value="GGDEF_dom"/>
</dbReference>
<dbReference type="Gene3D" id="3.40.50.2300">
    <property type="match status" value="1"/>
</dbReference>
<dbReference type="PANTHER" id="PTHR44757">
    <property type="entry name" value="DIGUANYLATE CYCLASE DGCP"/>
    <property type="match status" value="1"/>
</dbReference>
<dbReference type="SUPFAM" id="SSF55073">
    <property type="entry name" value="Nucleotide cyclase"/>
    <property type="match status" value="1"/>
</dbReference>
<dbReference type="PROSITE" id="PS50113">
    <property type="entry name" value="PAC"/>
    <property type="match status" value="1"/>
</dbReference>
<dbReference type="CDD" id="cd17555">
    <property type="entry name" value="REC_RssB-like"/>
    <property type="match status" value="1"/>
</dbReference>
<proteinExistence type="predicted"/>
<evidence type="ECO:0000259" key="6">
    <source>
        <dbReference type="PROSITE" id="PS50883"/>
    </source>
</evidence>
<dbReference type="InterPro" id="IPR001633">
    <property type="entry name" value="EAL_dom"/>
</dbReference>
<name>A0A8J6UHM6_9BACT</name>
<feature type="domain" description="PAS" evidence="4">
    <location>
        <begin position="167"/>
        <end position="225"/>
    </location>
</feature>
<dbReference type="SUPFAM" id="SSF55785">
    <property type="entry name" value="PYP-like sensor domain (PAS domain)"/>
    <property type="match status" value="1"/>
</dbReference>
<dbReference type="SMART" id="SM00448">
    <property type="entry name" value="REC"/>
    <property type="match status" value="1"/>
</dbReference>